<keyword evidence="11" id="KW-1185">Reference proteome</keyword>
<evidence type="ECO:0000313" key="11">
    <source>
        <dbReference type="Proteomes" id="UP000281738"/>
    </source>
</evidence>
<evidence type="ECO:0000259" key="9">
    <source>
        <dbReference type="Pfam" id="PF13091"/>
    </source>
</evidence>
<dbReference type="OrthoDB" id="3740959at2"/>
<sequence length="477" mass="51277">MKKPLRSTAGVLAAVLVSGLLATQALTSADAAAPVTIDPPVDCRQKAPKPPSPTPSPTGTPSPTPSPTTPPPAPTPAPAPPDTFTPADGALTWNNPLGNNAAKRQISDRIVRAINSTPTCSTIQIATWNFRSAQAADALVAAVKRGVTVRVFIASGNDGAKGTDTYNPVWKDLRARLDASNVEKGAPRNWARLCYRACRYKDGAAHSKYYLFSRVGKATNVVMYGSHNVTSAAVVGQWNDLYTVDRDAIYTKLQSVFSQSMPENNLSSPYTNATSGDVKMNVYPFIRNGRPAAGDPLMAALNRVKCTSAGSVGISGRTALRINVSAMLGQRGQDLAAKLVRLRRAGCNIKVLVTNVGYHAMKAMQRGGVQLRQLTKYDSRTRKYVMYTHFKMMAISGNYGGRSNQQIAFNGSANWTGPALVSDELVGEVRRPAAVNSYNHFVNTWYTRTPMGSKVVPTTTAVDGRADNPWSLVEQDF</sequence>
<comment type="catalytic activity">
    <reaction evidence="1">
        <text>a 1,2-diacyl-sn-glycero-3-phosphocholine + H2O = a 1,2-diacyl-sn-glycero-3-phosphate + choline + H(+)</text>
        <dbReference type="Rhea" id="RHEA:14445"/>
        <dbReference type="ChEBI" id="CHEBI:15354"/>
        <dbReference type="ChEBI" id="CHEBI:15377"/>
        <dbReference type="ChEBI" id="CHEBI:15378"/>
        <dbReference type="ChEBI" id="CHEBI:57643"/>
        <dbReference type="ChEBI" id="CHEBI:58608"/>
        <dbReference type="EC" id="3.1.4.4"/>
    </reaction>
</comment>
<dbReference type="PANTHER" id="PTHR43856:SF1">
    <property type="entry name" value="MITOCHONDRIAL CARDIOLIPIN HYDROLASE"/>
    <property type="match status" value="1"/>
</dbReference>
<keyword evidence="4" id="KW-0378">Hydrolase</keyword>
<dbReference type="Proteomes" id="UP000281738">
    <property type="component" value="Unassembled WGS sequence"/>
</dbReference>
<dbReference type="PANTHER" id="PTHR43856">
    <property type="entry name" value="CARDIOLIPIN HYDROLASE"/>
    <property type="match status" value="1"/>
</dbReference>
<accession>A0A3N2CYZ6</accession>
<feature type="domain" description="Phospholipase D-like" evidence="9">
    <location>
        <begin position="111"/>
        <end position="259"/>
    </location>
</feature>
<evidence type="ECO:0000313" key="10">
    <source>
        <dbReference type="EMBL" id="ROR92414.1"/>
    </source>
</evidence>
<evidence type="ECO:0000256" key="7">
    <source>
        <dbReference type="SAM" id="MobiDB-lite"/>
    </source>
</evidence>
<feature type="signal peptide" evidence="8">
    <location>
        <begin position="1"/>
        <end position="22"/>
    </location>
</feature>
<keyword evidence="5" id="KW-0442">Lipid degradation</keyword>
<feature type="compositionally biased region" description="Pro residues" evidence="7">
    <location>
        <begin position="48"/>
        <end position="83"/>
    </location>
</feature>
<evidence type="ECO:0000256" key="3">
    <source>
        <dbReference type="ARBA" id="ARBA00012027"/>
    </source>
</evidence>
<evidence type="ECO:0000256" key="8">
    <source>
        <dbReference type="SAM" id="SignalP"/>
    </source>
</evidence>
<evidence type="ECO:0000256" key="5">
    <source>
        <dbReference type="ARBA" id="ARBA00022963"/>
    </source>
</evidence>
<name>A0A3N2CYZ6_9ACTN</name>
<evidence type="ECO:0000256" key="4">
    <source>
        <dbReference type="ARBA" id="ARBA00022801"/>
    </source>
</evidence>
<feature type="domain" description="Phospholipase D-like" evidence="9">
    <location>
        <begin position="326"/>
        <end position="438"/>
    </location>
</feature>
<feature type="chain" id="PRO_5038938729" description="phospholipase D" evidence="8">
    <location>
        <begin position="23"/>
        <end position="477"/>
    </location>
</feature>
<dbReference type="InterPro" id="IPR051406">
    <property type="entry name" value="PLD_domain"/>
</dbReference>
<reference evidence="10 11" key="1">
    <citation type="submission" date="2018-11" db="EMBL/GenBank/DDBJ databases">
        <title>Sequencing the genomes of 1000 actinobacteria strains.</title>
        <authorList>
            <person name="Klenk H.-P."/>
        </authorList>
    </citation>
    <scope>NUCLEOTIDE SEQUENCE [LARGE SCALE GENOMIC DNA]</scope>
    <source>
        <strain evidence="10 11">DSM 12652</strain>
    </source>
</reference>
<dbReference type="SUPFAM" id="SSF56024">
    <property type="entry name" value="Phospholipase D/nuclease"/>
    <property type="match status" value="2"/>
</dbReference>
<dbReference type="AlphaFoldDB" id="A0A3N2CYZ6"/>
<gene>
    <name evidence="10" type="ORF">EDD33_3304</name>
</gene>
<proteinExistence type="inferred from homology"/>
<evidence type="ECO:0000256" key="2">
    <source>
        <dbReference type="ARBA" id="ARBA00008664"/>
    </source>
</evidence>
<keyword evidence="8" id="KW-0732">Signal</keyword>
<dbReference type="Pfam" id="PF13091">
    <property type="entry name" value="PLDc_2"/>
    <property type="match status" value="2"/>
</dbReference>
<evidence type="ECO:0000256" key="6">
    <source>
        <dbReference type="ARBA" id="ARBA00023098"/>
    </source>
</evidence>
<comment type="similarity">
    <text evidence="2">Belongs to the phospholipase D family.</text>
</comment>
<keyword evidence="6" id="KW-0443">Lipid metabolism</keyword>
<organism evidence="10 11">
    <name type="scientific">Nocardioides aurantiacus</name>
    <dbReference type="NCBI Taxonomy" id="86796"/>
    <lineage>
        <taxon>Bacteria</taxon>
        <taxon>Bacillati</taxon>
        <taxon>Actinomycetota</taxon>
        <taxon>Actinomycetes</taxon>
        <taxon>Propionibacteriales</taxon>
        <taxon>Nocardioidaceae</taxon>
        <taxon>Nocardioides</taxon>
    </lineage>
</organism>
<protein>
    <recommendedName>
        <fullName evidence="3">phospholipase D</fullName>
        <ecNumber evidence="3">3.1.4.4</ecNumber>
    </recommendedName>
</protein>
<dbReference type="GO" id="GO:0016891">
    <property type="term" value="F:RNA endonuclease activity producing 5'-phosphomonoesters, hydrolytic mechanism"/>
    <property type="evidence" value="ECO:0007669"/>
    <property type="project" value="TreeGrafter"/>
</dbReference>
<comment type="caution">
    <text evidence="10">The sequence shown here is derived from an EMBL/GenBank/DDBJ whole genome shotgun (WGS) entry which is preliminary data.</text>
</comment>
<evidence type="ECO:0000256" key="1">
    <source>
        <dbReference type="ARBA" id="ARBA00000798"/>
    </source>
</evidence>
<feature type="region of interest" description="Disordered" evidence="7">
    <location>
        <begin position="31"/>
        <end position="89"/>
    </location>
</feature>
<dbReference type="GO" id="GO:0016042">
    <property type="term" value="P:lipid catabolic process"/>
    <property type="evidence" value="ECO:0007669"/>
    <property type="project" value="UniProtKB-KW"/>
</dbReference>
<dbReference type="Gene3D" id="3.30.870.10">
    <property type="entry name" value="Endonuclease Chain A"/>
    <property type="match status" value="2"/>
</dbReference>
<dbReference type="GO" id="GO:0004630">
    <property type="term" value="F:phospholipase D activity"/>
    <property type="evidence" value="ECO:0007669"/>
    <property type="project" value="UniProtKB-EC"/>
</dbReference>
<dbReference type="EC" id="3.1.4.4" evidence="3"/>
<dbReference type="RefSeq" id="WP_123392058.1">
    <property type="nucleotide sequence ID" value="NZ_RKHO01000001.1"/>
</dbReference>
<dbReference type="EMBL" id="RKHO01000001">
    <property type="protein sequence ID" value="ROR92414.1"/>
    <property type="molecule type" value="Genomic_DNA"/>
</dbReference>
<dbReference type="InterPro" id="IPR025202">
    <property type="entry name" value="PLD-like_dom"/>
</dbReference>